<keyword evidence="3" id="KW-1185">Reference proteome</keyword>
<protein>
    <submittedName>
        <fullName evidence="2">Putative dynein light chain Tctex-type</fullName>
    </submittedName>
</protein>
<evidence type="ECO:0000313" key="3">
    <source>
        <dbReference type="Proteomes" id="UP000037510"/>
    </source>
</evidence>
<comment type="caution">
    <text evidence="2">The sequence shown here is derived from an EMBL/GenBank/DDBJ whole genome shotgun (WGS) entry which is preliminary data.</text>
</comment>
<dbReference type="InterPro" id="IPR005334">
    <property type="entry name" value="Tctex-1-like"/>
</dbReference>
<dbReference type="AlphaFoldDB" id="A0A0L7KXA0"/>
<proteinExistence type="inferred from homology"/>
<dbReference type="Proteomes" id="UP000037510">
    <property type="component" value="Unassembled WGS sequence"/>
</dbReference>
<dbReference type="EMBL" id="JTDY01004862">
    <property type="protein sequence ID" value="KOB67666.1"/>
    <property type="molecule type" value="Genomic_DNA"/>
</dbReference>
<organism evidence="2 3">
    <name type="scientific">Operophtera brumata</name>
    <name type="common">Winter moth</name>
    <name type="synonym">Phalaena brumata</name>
    <dbReference type="NCBI Taxonomy" id="104452"/>
    <lineage>
        <taxon>Eukaryota</taxon>
        <taxon>Metazoa</taxon>
        <taxon>Ecdysozoa</taxon>
        <taxon>Arthropoda</taxon>
        <taxon>Hexapoda</taxon>
        <taxon>Insecta</taxon>
        <taxon>Pterygota</taxon>
        <taxon>Neoptera</taxon>
        <taxon>Endopterygota</taxon>
        <taxon>Lepidoptera</taxon>
        <taxon>Glossata</taxon>
        <taxon>Ditrysia</taxon>
        <taxon>Geometroidea</taxon>
        <taxon>Geometridae</taxon>
        <taxon>Larentiinae</taxon>
        <taxon>Operophtera</taxon>
    </lineage>
</organism>
<reference evidence="2 3" key="1">
    <citation type="journal article" date="2015" name="Genome Biol. Evol.">
        <title>The genome of winter moth (Operophtera brumata) provides a genomic perspective on sexual dimorphism and phenology.</title>
        <authorList>
            <person name="Derks M.F."/>
            <person name="Smit S."/>
            <person name="Salis L."/>
            <person name="Schijlen E."/>
            <person name="Bossers A."/>
            <person name="Mateman C."/>
            <person name="Pijl A.S."/>
            <person name="de Ridder D."/>
            <person name="Groenen M.A."/>
            <person name="Visser M.E."/>
            <person name="Megens H.J."/>
        </authorList>
    </citation>
    <scope>NUCLEOTIDE SEQUENCE [LARGE SCALE GENOMIC DNA]</scope>
    <source>
        <strain evidence="2">WM2013NL</strain>
        <tissue evidence="2">Head and thorax</tissue>
    </source>
</reference>
<gene>
    <name evidence="2" type="ORF">OBRU01_19415</name>
</gene>
<comment type="similarity">
    <text evidence="1">Belongs to the dynein light chain Tctex-type family.</text>
</comment>
<dbReference type="Pfam" id="PF03645">
    <property type="entry name" value="Tctex-1"/>
    <property type="match status" value="1"/>
</dbReference>
<name>A0A0L7KXA0_OPEBR</name>
<dbReference type="InterPro" id="IPR038586">
    <property type="entry name" value="Tctex-1-like_sf"/>
</dbReference>
<evidence type="ECO:0000313" key="2">
    <source>
        <dbReference type="EMBL" id="KOB67666.1"/>
    </source>
</evidence>
<accession>A0A0L7KXA0</accession>
<dbReference type="Gene3D" id="3.30.1140.40">
    <property type="entry name" value="Tctex-1"/>
    <property type="match status" value="1"/>
</dbReference>
<sequence>MQQQLMGRQYRSDQAPRWTQVIANGVRQRVQALEMKSTMQQQLMGRQYRADQAPRWTQVIANGVRQRVQDLEMKRYK</sequence>
<evidence type="ECO:0000256" key="1">
    <source>
        <dbReference type="ARBA" id="ARBA00005361"/>
    </source>
</evidence>